<dbReference type="EMBL" id="CAJNOQ010002591">
    <property type="protein sequence ID" value="CAF0967309.1"/>
    <property type="molecule type" value="Genomic_DNA"/>
</dbReference>
<gene>
    <name evidence="1" type="ORF">GPM918_LOCUS12046</name>
    <name evidence="2" type="ORF">SRO942_LOCUS12047</name>
</gene>
<dbReference type="OrthoDB" id="10031946at2759"/>
<dbReference type="EMBL" id="CAJOBC010002591">
    <property type="protein sequence ID" value="CAF3740740.1"/>
    <property type="molecule type" value="Genomic_DNA"/>
</dbReference>
<dbReference type="PANTHER" id="PTHR31909">
    <property type="entry name" value="CHROMOSOME 20 ORF85 FAMILY MEMBER"/>
    <property type="match status" value="1"/>
</dbReference>
<comment type="caution">
    <text evidence="1">The sequence shown here is derived from an EMBL/GenBank/DDBJ whole genome shotgun (WGS) entry which is preliminary data.</text>
</comment>
<dbReference type="Proteomes" id="UP000681722">
    <property type="component" value="Unassembled WGS sequence"/>
</dbReference>
<reference evidence="1" key="1">
    <citation type="submission" date="2021-02" db="EMBL/GenBank/DDBJ databases">
        <authorList>
            <person name="Nowell W R."/>
        </authorList>
    </citation>
    <scope>NUCLEOTIDE SEQUENCE</scope>
</reference>
<evidence type="ECO:0000313" key="2">
    <source>
        <dbReference type="EMBL" id="CAF3740740.1"/>
    </source>
</evidence>
<evidence type="ECO:0000313" key="3">
    <source>
        <dbReference type="Proteomes" id="UP000663829"/>
    </source>
</evidence>
<dbReference type="Proteomes" id="UP000663829">
    <property type="component" value="Unassembled WGS sequence"/>
</dbReference>
<accession>A0A814E5C3</accession>
<dbReference type="PANTHER" id="PTHR31909:SF3">
    <property type="entry name" value="SIMILAR TO PROTEIN C20ORF85 HOMOLOG"/>
    <property type="match status" value="1"/>
</dbReference>
<dbReference type="InterPro" id="IPR020339">
    <property type="entry name" value="C20orf85-like"/>
</dbReference>
<sequence length="129" mass="14904">MCLRMMHAPYAAKYERKKDHVGKIETAAKFYNKKWGFLNRAVAQFADREPNCHLSRSNRNVSIIPYGVDSEHSSKQQVYPSPVPIPPTTSRQIGWRTADKQCSLEIYGKYAKGQESLHKKFKWPVEGFD</sequence>
<name>A0A814E5C3_9BILA</name>
<protein>
    <submittedName>
        <fullName evidence="1">Uncharacterized protein</fullName>
    </submittedName>
</protein>
<proteinExistence type="predicted"/>
<evidence type="ECO:0000313" key="1">
    <source>
        <dbReference type="EMBL" id="CAF0967309.1"/>
    </source>
</evidence>
<organism evidence="1 3">
    <name type="scientific">Didymodactylos carnosus</name>
    <dbReference type="NCBI Taxonomy" id="1234261"/>
    <lineage>
        <taxon>Eukaryota</taxon>
        <taxon>Metazoa</taxon>
        <taxon>Spiralia</taxon>
        <taxon>Gnathifera</taxon>
        <taxon>Rotifera</taxon>
        <taxon>Eurotatoria</taxon>
        <taxon>Bdelloidea</taxon>
        <taxon>Philodinida</taxon>
        <taxon>Philodinidae</taxon>
        <taxon>Didymodactylos</taxon>
    </lineage>
</organism>
<keyword evidence="3" id="KW-1185">Reference proteome</keyword>
<dbReference type="AlphaFoldDB" id="A0A814E5C3"/>
<dbReference type="Pfam" id="PF14945">
    <property type="entry name" value="LLC1"/>
    <property type="match status" value="1"/>
</dbReference>